<protein>
    <submittedName>
        <fullName evidence="1">Uncharacterized protein</fullName>
    </submittedName>
</protein>
<organism evidence="1 2">
    <name type="scientific">Stylosanthes scabra</name>
    <dbReference type="NCBI Taxonomy" id="79078"/>
    <lineage>
        <taxon>Eukaryota</taxon>
        <taxon>Viridiplantae</taxon>
        <taxon>Streptophyta</taxon>
        <taxon>Embryophyta</taxon>
        <taxon>Tracheophyta</taxon>
        <taxon>Spermatophyta</taxon>
        <taxon>Magnoliopsida</taxon>
        <taxon>eudicotyledons</taxon>
        <taxon>Gunneridae</taxon>
        <taxon>Pentapetalae</taxon>
        <taxon>rosids</taxon>
        <taxon>fabids</taxon>
        <taxon>Fabales</taxon>
        <taxon>Fabaceae</taxon>
        <taxon>Papilionoideae</taxon>
        <taxon>50 kb inversion clade</taxon>
        <taxon>dalbergioids sensu lato</taxon>
        <taxon>Dalbergieae</taxon>
        <taxon>Pterocarpus clade</taxon>
        <taxon>Stylosanthes</taxon>
    </lineage>
</organism>
<name>A0ABU6VRW8_9FABA</name>
<evidence type="ECO:0000313" key="2">
    <source>
        <dbReference type="Proteomes" id="UP001341840"/>
    </source>
</evidence>
<accession>A0ABU6VRW8</accession>
<evidence type="ECO:0000313" key="1">
    <source>
        <dbReference type="EMBL" id="MED6175899.1"/>
    </source>
</evidence>
<comment type="caution">
    <text evidence="1">The sequence shown here is derived from an EMBL/GenBank/DDBJ whole genome shotgun (WGS) entry which is preliminary data.</text>
</comment>
<reference evidence="1 2" key="1">
    <citation type="journal article" date="2023" name="Plants (Basel)">
        <title>Bridging the Gap: Combining Genomics and Transcriptomics Approaches to Understand Stylosanthes scabra, an Orphan Legume from the Brazilian Caatinga.</title>
        <authorList>
            <person name="Ferreira-Neto J.R.C."/>
            <person name="da Silva M.D."/>
            <person name="Binneck E."/>
            <person name="de Melo N.F."/>
            <person name="da Silva R.H."/>
            <person name="de Melo A.L.T.M."/>
            <person name="Pandolfi V."/>
            <person name="Bustamante F.O."/>
            <person name="Brasileiro-Vidal A.C."/>
            <person name="Benko-Iseppon A.M."/>
        </authorList>
    </citation>
    <scope>NUCLEOTIDE SEQUENCE [LARGE SCALE GENOMIC DNA]</scope>
    <source>
        <tissue evidence="1">Leaves</tissue>
    </source>
</reference>
<dbReference type="EMBL" id="JASCZI010152314">
    <property type="protein sequence ID" value="MED6175899.1"/>
    <property type="molecule type" value="Genomic_DNA"/>
</dbReference>
<dbReference type="Proteomes" id="UP001341840">
    <property type="component" value="Unassembled WGS sequence"/>
</dbReference>
<feature type="non-terminal residue" evidence="1">
    <location>
        <position position="67"/>
    </location>
</feature>
<gene>
    <name evidence="1" type="ORF">PIB30_082677</name>
</gene>
<keyword evidence="2" id="KW-1185">Reference proteome</keyword>
<proteinExistence type="predicted"/>
<sequence>MILGLSSNGVPVTGWTGSSVDALKGECMLNFGVQPEDSDIKACSFVKISWIRRIKNSIRLVDEESVN</sequence>